<sequence length="139" mass="15970">MTELTPKQELFCKKYIELGNASEAYRQSYNAENMKDDTVHRKAFDLLENGKITARLDELRKEHLKRHNITVDSLILDLERVFNEAMDRDNPNFSSAVSAKMGQAKILGFDKQVIEHSTSDNTLRPTVIKLVAPDFEDKN</sequence>
<dbReference type="OrthoDB" id="8227562at2"/>
<proteinExistence type="predicted"/>
<evidence type="ECO:0000313" key="4">
    <source>
        <dbReference type="Proteomes" id="UP001224812"/>
    </source>
</evidence>
<organism evidence="2 3">
    <name type="scientific">Phocoenobacter skyensis</name>
    <dbReference type="NCBI Taxonomy" id="97481"/>
    <lineage>
        <taxon>Bacteria</taxon>
        <taxon>Pseudomonadati</taxon>
        <taxon>Pseudomonadota</taxon>
        <taxon>Gammaproteobacteria</taxon>
        <taxon>Pasteurellales</taxon>
        <taxon>Pasteurellaceae</taxon>
        <taxon>Phocoenobacter</taxon>
    </lineage>
</organism>
<dbReference type="GeneID" id="83544065"/>
<dbReference type="AlphaFoldDB" id="A0A1H7XF66"/>
<reference evidence="2" key="2">
    <citation type="submission" date="2016-10" db="EMBL/GenBank/DDBJ databases">
        <authorList>
            <person name="de Groot N.N."/>
        </authorList>
    </citation>
    <scope>NUCLEOTIDE SEQUENCE [LARGE SCALE GENOMIC DNA]</scope>
    <source>
        <strain evidence="2">DSM 24204</strain>
    </source>
</reference>
<protein>
    <submittedName>
        <fullName evidence="2">Terminase small subunit</fullName>
    </submittedName>
</protein>
<dbReference type="RefSeq" id="WP_090921823.1">
    <property type="nucleotide sequence ID" value="NZ_CP016180.1"/>
</dbReference>
<keyword evidence="4" id="KW-1185">Reference proteome</keyword>
<name>A0A1H7XF66_9PAST</name>
<dbReference type="Gene3D" id="1.10.10.1400">
    <property type="entry name" value="Terminase, small subunit, N-terminal DNA-binding domain, HTH motif"/>
    <property type="match status" value="1"/>
</dbReference>
<dbReference type="Proteomes" id="UP000198883">
    <property type="component" value="Unassembled WGS sequence"/>
</dbReference>
<gene>
    <name evidence="1" type="ORF">QJT92_06700</name>
    <name evidence="2" type="ORF">SAMN05444853_11257</name>
</gene>
<reference evidence="3" key="1">
    <citation type="submission" date="2016-10" db="EMBL/GenBank/DDBJ databases">
        <authorList>
            <person name="Varghese N."/>
            <person name="Submissions S."/>
        </authorList>
    </citation>
    <scope>NUCLEOTIDE SEQUENCE [LARGE SCALE GENOMIC DNA]</scope>
    <source>
        <strain evidence="3">DSM 24204</strain>
    </source>
</reference>
<dbReference type="EMBL" id="FOBN01000012">
    <property type="protein sequence ID" value="SEM32446.1"/>
    <property type="molecule type" value="Genomic_DNA"/>
</dbReference>
<evidence type="ECO:0000313" key="3">
    <source>
        <dbReference type="Proteomes" id="UP000198883"/>
    </source>
</evidence>
<dbReference type="InterPro" id="IPR005335">
    <property type="entry name" value="Terminase_ssu"/>
</dbReference>
<dbReference type="EMBL" id="JASAVS010000013">
    <property type="protein sequence ID" value="MDP8085606.1"/>
    <property type="molecule type" value="Genomic_DNA"/>
</dbReference>
<reference evidence="1 4" key="3">
    <citation type="journal article" date="2023" name="Front. Microbiol.">
        <title>Phylogeography and host specificity of Pasteurellaceae pathogenic to sea-farmed fish in the north-east Atlantic.</title>
        <authorList>
            <person name="Gulla S."/>
            <person name="Colquhoun D.J."/>
            <person name="Olsen A.B."/>
            <person name="Spilsberg B."/>
            <person name="Lagesen K."/>
            <person name="Aakesson C.P."/>
            <person name="Strom S."/>
            <person name="Manji F."/>
            <person name="Birkbeck T.H."/>
            <person name="Nilsen H.K."/>
        </authorList>
    </citation>
    <scope>NUCLEOTIDE SEQUENCE [LARGE SCALE GENOMIC DNA]</scope>
    <source>
        <strain evidence="1 4">VIO11850</strain>
    </source>
</reference>
<dbReference type="STRING" id="97481.SAMN05444853_11257"/>
<accession>A0A1H7XF66</accession>
<dbReference type="Pfam" id="PF03592">
    <property type="entry name" value="Terminase_2"/>
    <property type="match status" value="1"/>
</dbReference>
<dbReference type="GO" id="GO:0051276">
    <property type="term" value="P:chromosome organization"/>
    <property type="evidence" value="ECO:0007669"/>
    <property type="project" value="InterPro"/>
</dbReference>
<dbReference type="Proteomes" id="UP001224812">
    <property type="component" value="Unassembled WGS sequence"/>
</dbReference>
<evidence type="ECO:0000313" key="2">
    <source>
        <dbReference type="EMBL" id="SEM32446.1"/>
    </source>
</evidence>
<dbReference type="InterPro" id="IPR038713">
    <property type="entry name" value="Terminase_Gp1_N_sf"/>
</dbReference>
<evidence type="ECO:0000313" key="1">
    <source>
        <dbReference type="EMBL" id="MDP8085606.1"/>
    </source>
</evidence>